<accession>A0A0R2FG38</accession>
<dbReference type="InterPro" id="IPR003043">
    <property type="entry name" value="Uropor_MeTrfase_CS"/>
</dbReference>
<keyword evidence="12" id="KW-1185">Reference proteome</keyword>
<gene>
    <name evidence="11" type="ORF">FD14_GL001369</name>
</gene>
<keyword evidence="6" id="KW-0949">S-adenosyl-L-methionine</keyword>
<proteinExistence type="inferred from homology"/>
<feature type="domain" description="Tetrapyrrole methylase" evidence="10">
    <location>
        <begin position="5"/>
        <end position="211"/>
    </location>
</feature>
<dbReference type="NCBIfam" id="NF004790">
    <property type="entry name" value="PRK06136.1"/>
    <property type="match status" value="1"/>
</dbReference>
<organism evidence="11 12">
    <name type="scientific">Secundilactobacillus similis DSM 23365 = JCM 2765</name>
    <dbReference type="NCBI Taxonomy" id="1423804"/>
    <lineage>
        <taxon>Bacteria</taxon>
        <taxon>Bacillati</taxon>
        <taxon>Bacillota</taxon>
        <taxon>Bacilli</taxon>
        <taxon>Lactobacillales</taxon>
        <taxon>Lactobacillaceae</taxon>
        <taxon>Secundilactobacillus</taxon>
    </lineage>
</organism>
<dbReference type="SUPFAM" id="SSF69618">
    <property type="entry name" value="HemD-like"/>
    <property type="match status" value="1"/>
</dbReference>
<dbReference type="GO" id="GO:0032259">
    <property type="term" value="P:methylation"/>
    <property type="evidence" value="ECO:0007669"/>
    <property type="project" value="UniProtKB-KW"/>
</dbReference>
<dbReference type="InterPro" id="IPR050161">
    <property type="entry name" value="Siro_Cobalamin_biosynth"/>
</dbReference>
<dbReference type="InterPro" id="IPR036108">
    <property type="entry name" value="4pyrrol_syn_uPrphyn_synt_sf"/>
</dbReference>
<dbReference type="GO" id="GO:0019354">
    <property type="term" value="P:siroheme biosynthetic process"/>
    <property type="evidence" value="ECO:0007669"/>
    <property type="project" value="InterPro"/>
</dbReference>
<evidence type="ECO:0000313" key="12">
    <source>
        <dbReference type="Proteomes" id="UP000051442"/>
    </source>
</evidence>
<evidence type="ECO:0000256" key="9">
    <source>
        <dbReference type="RuleBase" id="RU003960"/>
    </source>
</evidence>
<comment type="caution">
    <text evidence="11">The sequence shown here is derived from an EMBL/GenBank/DDBJ whole genome shotgun (WGS) entry which is preliminary data.</text>
</comment>
<dbReference type="Gene3D" id="3.40.50.10090">
    <property type="match status" value="1"/>
</dbReference>
<dbReference type="NCBIfam" id="TIGR01469">
    <property type="entry name" value="cobA_cysG_Cterm"/>
    <property type="match status" value="1"/>
</dbReference>
<sequence length="475" mass="51955">MSGLVSLVGAGPGNAEWLTVLGHRRLSAADVIIYDRLVDPALLSPYTADKINVGQLPYRHKISQAEINELMVNLAKKGQRVVRLKAGDPNVFGRGGEEAQYLKAQHVAFEVVPGLTSAIAGLAAAGIPITSDQATSFHVITGHRRANGQTLDWANIAHQEGTLVFVMGMENLETLTTQLIINGMPRATPAAVVQWATQWRQRAIASDLGHLVNVVQRGKLAAPALIVVGQVVNFMGRLTPKPPLQGLHLLVPYKAGSKLFSALQDEGASVNCFDRRIKNPLPVQLPDLTTGGTLVITDFAAMPFFLQQLHTKGLDIRALSNWKLLAMNHIVKYRLQTLGLMADGLYDPQRIDPRRPIVLIGEQERLATYHVPVKVTYLPTYESVAVDQPLNLKEFHGVVFPSSQSVADLYLSCGEFMRAELRHMPCFAMGQVVADECQKLGLRHVILVNPSYDSVIQTVKKTLRSVDDGAQTQLS</sequence>
<dbReference type="PROSITE" id="PS00840">
    <property type="entry name" value="SUMT_2"/>
    <property type="match status" value="1"/>
</dbReference>
<dbReference type="RefSeq" id="WP_057151607.1">
    <property type="nucleotide sequence ID" value="NZ_AYZM01000021.1"/>
</dbReference>
<dbReference type="Pfam" id="PF00590">
    <property type="entry name" value="TP_methylase"/>
    <property type="match status" value="1"/>
</dbReference>
<dbReference type="FunFam" id="3.30.950.10:FF:000001">
    <property type="entry name" value="Siroheme synthase"/>
    <property type="match status" value="1"/>
</dbReference>
<dbReference type="Gene3D" id="3.30.950.10">
    <property type="entry name" value="Methyltransferase, Cobalt-precorrin-4 Transmethylase, Domain 2"/>
    <property type="match status" value="1"/>
</dbReference>
<dbReference type="InterPro" id="IPR035996">
    <property type="entry name" value="4pyrrol_Methylase_sf"/>
</dbReference>
<name>A0A0R2FG38_9LACO</name>
<evidence type="ECO:0000256" key="4">
    <source>
        <dbReference type="ARBA" id="ARBA00022603"/>
    </source>
</evidence>
<evidence type="ECO:0000256" key="3">
    <source>
        <dbReference type="ARBA" id="ARBA00018323"/>
    </source>
</evidence>
<evidence type="ECO:0000256" key="6">
    <source>
        <dbReference type="ARBA" id="ARBA00022691"/>
    </source>
</evidence>
<reference evidence="11 12" key="1">
    <citation type="journal article" date="2015" name="Genome Announc.">
        <title>Expanding the biotechnology potential of lactobacilli through comparative genomics of 213 strains and associated genera.</title>
        <authorList>
            <person name="Sun Z."/>
            <person name="Harris H.M."/>
            <person name="McCann A."/>
            <person name="Guo C."/>
            <person name="Argimon S."/>
            <person name="Zhang W."/>
            <person name="Yang X."/>
            <person name="Jeffery I.B."/>
            <person name="Cooney J.C."/>
            <person name="Kagawa T.F."/>
            <person name="Liu W."/>
            <person name="Song Y."/>
            <person name="Salvetti E."/>
            <person name="Wrobel A."/>
            <person name="Rasinkangas P."/>
            <person name="Parkhill J."/>
            <person name="Rea M.C."/>
            <person name="O'Sullivan O."/>
            <person name="Ritari J."/>
            <person name="Douillard F.P."/>
            <person name="Paul Ross R."/>
            <person name="Yang R."/>
            <person name="Briner A.E."/>
            <person name="Felis G.E."/>
            <person name="de Vos W.M."/>
            <person name="Barrangou R."/>
            <person name="Klaenhammer T.R."/>
            <person name="Caufield P.W."/>
            <person name="Cui Y."/>
            <person name="Zhang H."/>
            <person name="O'Toole P.W."/>
        </authorList>
    </citation>
    <scope>NUCLEOTIDE SEQUENCE [LARGE SCALE GENOMIC DNA]</scope>
    <source>
        <strain evidence="11 12">DSM 23365</strain>
    </source>
</reference>
<evidence type="ECO:0000256" key="1">
    <source>
        <dbReference type="ARBA" id="ARBA00005879"/>
    </source>
</evidence>
<dbReference type="InterPro" id="IPR000878">
    <property type="entry name" value="4pyrrol_Mease"/>
</dbReference>
<evidence type="ECO:0000256" key="2">
    <source>
        <dbReference type="ARBA" id="ARBA00012162"/>
    </source>
</evidence>
<dbReference type="InterPro" id="IPR006366">
    <property type="entry name" value="CobA/CysG_C"/>
</dbReference>
<dbReference type="PATRIC" id="fig|1423804.4.peg.1477"/>
<evidence type="ECO:0000259" key="10">
    <source>
        <dbReference type="Pfam" id="PF00590"/>
    </source>
</evidence>
<evidence type="ECO:0000256" key="5">
    <source>
        <dbReference type="ARBA" id="ARBA00022679"/>
    </source>
</evidence>
<comment type="similarity">
    <text evidence="1 9">Belongs to the precorrin methyltransferase family.</text>
</comment>
<dbReference type="Proteomes" id="UP000051442">
    <property type="component" value="Unassembled WGS sequence"/>
</dbReference>
<dbReference type="Gene3D" id="3.40.1010.10">
    <property type="entry name" value="Cobalt-precorrin-4 Transmethylase, Domain 1"/>
    <property type="match status" value="1"/>
</dbReference>
<dbReference type="GO" id="GO:0004852">
    <property type="term" value="F:uroporphyrinogen-III synthase activity"/>
    <property type="evidence" value="ECO:0007669"/>
    <property type="project" value="InterPro"/>
</dbReference>
<keyword evidence="4 9" id="KW-0489">Methyltransferase</keyword>
<evidence type="ECO:0000256" key="7">
    <source>
        <dbReference type="ARBA" id="ARBA00023244"/>
    </source>
</evidence>
<protein>
    <recommendedName>
        <fullName evidence="3">Uroporphyrinogen-III C-methyltransferase</fullName>
        <ecNumber evidence="2">2.1.1.107</ecNumber>
    </recommendedName>
    <alternativeName>
        <fullName evidence="8">Uroporphyrinogen III methylase</fullName>
    </alternativeName>
</protein>
<dbReference type="EC" id="2.1.1.107" evidence="2"/>
<dbReference type="GO" id="GO:0004851">
    <property type="term" value="F:uroporphyrin-III C-methyltransferase activity"/>
    <property type="evidence" value="ECO:0007669"/>
    <property type="project" value="UniProtKB-EC"/>
</dbReference>
<keyword evidence="5 9" id="KW-0808">Transferase</keyword>
<dbReference type="OrthoDB" id="9815856at2"/>
<dbReference type="PANTHER" id="PTHR45790">
    <property type="entry name" value="SIROHEME SYNTHASE-RELATED"/>
    <property type="match status" value="1"/>
</dbReference>
<keyword evidence="7" id="KW-0627">Porphyrin biosynthesis</keyword>
<dbReference type="SUPFAM" id="SSF53790">
    <property type="entry name" value="Tetrapyrrole methylase"/>
    <property type="match status" value="1"/>
</dbReference>
<dbReference type="PANTHER" id="PTHR45790:SF3">
    <property type="entry name" value="S-ADENOSYL-L-METHIONINE-DEPENDENT UROPORPHYRINOGEN III METHYLTRANSFERASE, CHLOROPLASTIC"/>
    <property type="match status" value="1"/>
</dbReference>
<dbReference type="EMBL" id="AYZM01000021">
    <property type="protein sequence ID" value="KRN26507.1"/>
    <property type="molecule type" value="Genomic_DNA"/>
</dbReference>
<evidence type="ECO:0000313" key="11">
    <source>
        <dbReference type="EMBL" id="KRN26507.1"/>
    </source>
</evidence>
<dbReference type="InterPro" id="IPR014777">
    <property type="entry name" value="4pyrrole_Mease_sub1"/>
</dbReference>
<evidence type="ECO:0000256" key="8">
    <source>
        <dbReference type="ARBA" id="ARBA00079776"/>
    </source>
</evidence>
<dbReference type="InterPro" id="IPR014776">
    <property type="entry name" value="4pyrrole_Mease_sub2"/>
</dbReference>
<dbReference type="AlphaFoldDB" id="A0A0R2FG38"/>
<dbReference type="STRING" id="1423804.FD14_GL001369"/>
<dbReference type="CDD" id="cd11642">
    <property type="entry name" value="SUMT"/>
    <property type="match status" value="1"/>
</dbReference>
<dbReference type="FunFam" id="3.40.1010.10:FF:000001">
    <property type="entry name" value="Siroheme synthase"/>
    <property type="match status" value="1"/>
</dbReference>